<feature type="signal peptide" evidence="1">
    <location>
        <begin position="1"/>
        <end position="27"/>
    </location>
</feature>
<proteinExistence type="predicted"/>
<dbReference type="InterPro" id="IPR050361">
    <property type="entry name" value="MPP/UQCRC_Complex"/>
</dbReference>
<dbReference type="Pfam" id="PF00675">
    <property type="entry name" value="Peptidase_M16"/>
    <property type="match status" value="1"/>
</dbReference>
<protein>
    <submittedName>
        <fullName evidence="4">Putative Zn-dependent peptidase</fullName>
    </submittedName>
</protein>
<sequence>MIGSRTFRTTALALLTGWLAVTGIAAAQVPGRGATPPAPGAPLPFELPDTQTLELENGLTVTFVPWGMTPTMDVIVSVRAGNIDDGQQTWIADLTGAMIDQGFAGLDQAGIADRFAAMGGSLNTSVTQSSTLVGAYVLAEHGETALHLIADAVRRPDFPAEALDRVRSGLSRDIELRRSEPGTMAFATAFHSLFPDGHPYHLALPLPGQVDTYSIEDVRAFHAAHFSAGRTHLYIAGRFDTVRMEAAVRDAFGDWARGPADTAPQAIPARGPVVHLVDRPGSVQTTVHLVYPVGAITSKDATAITVMDAALGGAIASSMREAGWSYSPASFVQWTRGGGMWTYTDDIDAPRTVLALTTVFGTIASLRNDVWNTESTRRWLASLFVMSSGSSYGLLENLALRDGFGLAHDYLDQRVPALMGVTDREVGAVAGAYLRDDRFTLVIVGDLDRFERDLRAMPSLRQADIRRHEAVPTD</sequence>
<evidence type="ECO:0000313" key="5">
    <source>
        <dbReference type="Proteomes" id="UP000273675"/>
    </source>
</evidence>
<organism evidence="4 5">
    <name type="scientific">Maricaulis maris</name>
    <dbReference type="NCBI Taxonomy" id="74318"/>
    <lineage>
        <taxon>Bacteria</taxon>
        <taxon>Pseudomonadati</taxon>
        <taxon>Pseudomonadota</taxon>
        <taxon>Alphaproteobacteria</taxon>
        <taxon>Maricaulales</taxon>
        <taxon>Maricaulaceae</taxon>
        <taxon>Maricaulis</taxon>
    </lineage>
</organism>
<dbReference type="AlphaFoldDB" id="A0A495DG01"/>
<feature type="domain" description="Peptidase M16 N-terminal" evidence="2">
    <location>
        <begin position="71"/>
        <end position="181"/>
    </location>
</feature>
<evidence type="ECO:0000259" key="3">
    <source>
        <dbReference type="Pfam" id="PF05193"/>
    </source>
</evidence>
<evidence type="ECO:0000313" key="4">
    <source>
        <dbReference type="EMBL" id="RKR00476.1"/>
    </source>
</evidence>
<reference evidence="4 5" key="1">
    <citation type="submission" date="2018-10" db="EMBL/GenBank/DDBJ databases">
        <title>Genomic Encyclopedia of Type Strains, Phase IV (KMG-IV): sequencing the most valuable type-strain genomes for metagenomic binning, comparative biology and taxonomic classification.</title>
        <authorList>
            <person name="Goeker M."/>
        </authorList>
    </citation>
    <scope>NUCLEOTIDE SEQUENCE [LARGE SCALE GENOMIC DNA]</scope>
    <source>
        <strain evidence="4 5">DSM 4734</strain>
    </source>
</reference>
<dbReference type="Pfam" id="PF05193">
    <property type="entry name" value="Peptidase_M16_C"/>
    <property type="match status" value="1"/>
</dbReference>
<dbReference type="InterPro" id="IPR007863">
    <property type="entry name" value="Peptidase_M16_C"/>
</dbReference>
<dbReference type="InterPro" id="IPR011765">
    <property type="entry name" value="Pept_M16_N"/>
</dbReference>
<comment type="caution">
    <text evidence="4">The sequence shown here is derived from an EMBL/GenBank/DDBJ whole genome shotgun (WGS) entry which is preliminary data.</text>
</comment>
<name>A0A495DG01_9PROT</name>
<dbReference type="SUPFAM" id="SSF63411">
    <property type="entry name" value="LuxS/MPP-like metallohydrolase"/>
    <property type="match status" value="2"/>
</dbReference>
<dbReference type="PANTHER" id="PTHR11851:SF224">
    <property type="entry name" value="PROCESSING PROTEASE"/>
    <property type="match status" value="1"/>
</dbReference>
<evidence type="ECO:0000259" key="2">
    <source>
        <dbReference type="Pfam" id="PF00675"/>
    </source>
</evidence>
<dbReference type="PANTHER" id="PTHR11851">
    <property type="entry name" value="METALLOPROTEASE"/>
    <property type="match status" value="1"/>
</dbReference>
<dbReference type="OrthoDB" id="9811314at2"/>
<keyword evidence="1" id="KW-0732">Signal</keyword>
<evidence type="ECO:0000256" key="1">
    <source>
        <dbReference type="SAM" id="SignalP"/>
    </source>
</evidence>
<dbReference type="GO" id="GO:0046872">
    <property type="term" value="F:metal ion binding"/>
    <property type="evidence" value="ECO:0007669"/>
    <property type="project" value="InterPro"/>
</dbReference>
<dbReference type="Proteomes" id="UP000273675">
    <property type="component" value="Unassembled WGS sequence"/>
</dbReference>
<feature type="chain" id="PRO_5019737355" evidence="1">
    <location>
        <begin position="28"/>
        <end position="474"/>
    </location>
</feature>
<accession>A0A495DG01</accession>
<gene>
    <name evidence="4" type="ORF">C7435_1684</name>
</gene>
<feature type="domain" description="Peptidase M16 C-terminal" evidence="3">
    <location>
        <begin position="214"/>
        <end position="369"/>
    </location>
</feature>
<dbReference type="EMBL" id="RBIM01000003">
    <property type="protein sequence ID" value="RKR00476.1"/>
    <property type="molecule type" value="Genomic_DNA"/>
</dbReference>
<dbReference type="Gene3D" id="3.30.830.10">
    <property type="entry name" value="Metalloenzyme, LuxS/M16 peptidase-like"/>
    <property type="match status" value="2"/>
</dbReference>
<dbReference type="InterPro" id="IPR011249">
    <property type="entry name" value="Metalloenz_LuxS/M16"/>
</dbReference>
<dbReference type="RefSeq" id="WP_121210806.1">
    <property type="nucleotide sequence ID" value="NZ_RBIM01000003.1"/>
</dbReference>